<dbReference type="NCBIfam" id="TIGR03590">
    <property type="entry name" value="PseG"/>
    <property type="match status" value="1"/>
</dbReference>
<evidence type="ECO:0000313" key="5">
    <source>
        <dbReference type="Proteomes" id="UP000199595"/>
    </source>
</evidence>
<evidence type="ECO:0000313" key="4">
    <source>
        <dbReference type="EMBL" id="SDW45597.1"/>
    </source>
</evidence>
<accession>A0A1H2TPA0</accession>
<feature type="domain" description="N-acetyltransferase" evidence="3">
    <location>
        <begin position="339"/>
        <end position="487"/>
    </location>
</feature>
<dbReference type="PROSITE" id="PS51186">
    <property type="entry name" value="GNAT"/>
    <property type="match status" value="1"/>
</dbReference>
<dbReference type="GO" id="GO:0016747">
    <property type="term" value="F:acyltransferase activity, transferring groups other than amino-acyl groups"/>
    <property type="evidence" value="ECO:0007669"/>
    <property type="project" value="InterPro"/>
</dbReference>
<dbReference type="Proteomes" id="UP000199595">
    <property type="component" value="Unassembled WGS sequence"/>
</dbReference>
<dbReference type="InterPro" id="IPR000182">
    <property type="entry name" value="GNAT_dom"/>
</dbReference>
<name>A0A1H2TPA0_9FLAO</name>
<dbReference type="InterPro" id="IPR020023">
    <property type="entry name" value="PseG"/>
</dbReference>
<dbReference type="EMBL" id="FNNJ01000001">
    <property type="protein sequence ID" value="SDW45597.1"/>
    <property type="molecule type" value="Genomic_DNA"/>
</dbReference>
<feature type="binding site" evidence="2">
    <location>
        <position position="152"/>
    </location>
    <ligand>
        <name>substrate</name>
    </ligand>
</feature>
<feature type="binding site" evidence="2">
    <location>
        <position position="254"/>
    </location>
    <ligand>
        <name>substrate</name>
    </ligand>
</feature>
<dbReference type="RefSeq" id="WP_090119872.1">
    <property type="nucleotide sequence ID" value="NZ_FNNJ01000001.1"/>
</dbReference>
<sequence>MLKKNKILFRADGNSEIGLGHLYRLLAVAEMCKDYFDFVFLTKSDSFLDVIPKNFRLKTIPENITINEEPKWLSNNYKAKNYLIIADGYQFVSTYQKLLKKHGYLLVYIDDLTSEHMFADVVVNHSPGLTKSNFKGEFYTKYALGINYAMLRPKFLAESLVYREITKIDKAFVCFGGADYLDLSLKATKALLEISQVTEIHVILGGAYKSSEIFKLAKDYPEINLYQNLGEAELFQIMKQCNFAIAPASTILYELCSIKIPVLSGFFVDNQRHIYNYFSSKKVVFSGGNFSTYTVEIFKSKIQSIILNKNYKTFIDKQQQLFNGESQINFLNLINNLFLTIRNIKKQDIHFLYELSNDMLVRNNSFNSDIILFENHKKWFNSKLNDENVLMYIGEYNSKPFGVVRYEKYVDYSIIGISISKEFRGEKLASLLLNKAINAYFRINKKPILAYIKEANVASIKSFEKSGFTFLKKENVNGSLSNVYKLEK</sequence>
<evidence type="ECO:0000259" key="3">
    <source>
        <dbReference type="PROSITE" id="PS51186"/>
    </source>
</evidence>
<evidence type="ECO:0000256" key="1">
    <source>
        <dbReference type="PIRSR" id="PIRSR620023-1"/>
    </source>
</evidence>
<dbReference type="GO" id="GO:0016787">
    <property type="term" value="F:hydrolase activity"/>
    <property type="evidence" value="ECO:0007669"/>
    <property type="project" value="UniProtKB-KW"/>
</dbReference>
<dbReference type="Pfam" id="PF00583">
    <property type="entry name" value="Acetyltransf_1"/>
    <property type="match status" value="1"/>
</dbReference>
<dbReference type="SUPFAM" id="SSF53756">
    <property type="entry name" value="UDP-Glycosyltransferase/glycogen phosphorylase"/>
    <property type="match status" value="1"/>
</dbReference>
<dbReference type="AlphaFoldDB" id="A0A1H2TPA0"/>
<dbReference type="Gene3D" id="3.40.50.11190">
    <property type="match status" value="1"/>
</dbReference>
<feature type="active site" description="Proton acceptor" evidence="1">
    <location>
        <position position="21"/>
    </location>
</feature>
<dbReference type="SUPFAM" id="SSF55729">
    <property type="entry name" value="Acyl-CoA N-acyltransferases (Nat)"/>
    <property type="match status" value="1"/>
</dbReference>
<protein>
    <submittedName>
        <fullName evidence="4">UDP-2,4-diacetamido-2,4,6-trideoxy-beta-L-altropyranose hydrolase</fullName>
    </submittedName>
</protein>
<evidence type="ECO:0000256" key="2">
    <source>
        <dbReference type="PIRSR" id="PIRSR620023-2"/>
    </source>
</evidence>
<gene>
    <name evidence="4" type="ORF">SAMN05444411_101766</name>
</gene>
<dbReference type="Gene3D" id="3.40.50.2000">
    <property type="entry name" value="Glycogen Phosphorylase B"/>
    <property type="match status" value="1"/>
</dbReference>
<dbReference type="OrthoDB" id="6290225at2"/>
<keyword evidence="5" id="KW-1185">Reference proteome</keyword>
<organism evidence="4 5">
    <name type="scientific">Lutibacter oricola</name>
    <dbReference type="NCBI Taxonomy" id="762486"/>
    <lineage>
        <taxon>Bacteria</taxon>
        <taxon>Pseudomonadati</taxon>
        <taxon>Bacteroidota</taxon>
        <taxon>Flavobacteriia</taxon>
        <taxon>Flavobacteriales</taxon>
        <taxon>Flavobacteriaceae</taxon>
        <taxon>Lutibacter</taxon>
    </lineage>
</organism>
<dbReference type="STRING" id="762486.SAMN05444411_101766"/>
<proteinExistence type="predicted"/>
<keyword evidence="4" id="KW-0378">Hydrolase</keyword>
<reference evidence="4 5" key="1">
    <citation type="submission" date="2016-10" db="EMBL/GenBank/DDBJ databases">
        <authorList>
            <person name="de Groot N.N."/>
        </authorList>
    </citation>
    <scope>NUCLEOTIDE SEQUENCE [LARGE SCALE GENOMIC DNA]</scope>
    <source>
        <strain evidence="4 5">DSM 24956</strain>
    </source>
</reference>
<dbReference type="Gene3D" id="3.40.630.30">
    <property type="match status" value="1"/>
</dbReference>
<dbReference type="InterPro" id="IPR016181">
    <property type="entry name" value="Acyl_CoA_acyltransferase"/>
</dbReference>